<accession>A0A6M9PQQ4</accession>
<feature type="chain" id="PRO_5026674520" description="C-type lysozyme inhibitor domain-containing protein" evidence="1">
    <location>
        <begin position="24"/>
        <end position="124"/>
    </location>
</feature>
<organism evidence="2 3">
    <name type="scientific">Polynucleobacter tropicus</name>
    <dbReference type="NCBI Taxonomy" id="1743174"/>
    <lineage>
        <taxon>Bacteria</taxon>
        <taxon>Pseudomonadati</taxon>
        <taxon>Pseudomonadota</taxon>
        <taxon>Betaproteobacteria</taxon>
        <taxon>Burkholderiales</taxon>
        <taxon>Burkholderiaceae</taxon>
        <taxon>Polynucleobacter</taxon>
    </lineage>
</organism>
<evidence type="ECO:0000313" key="2">
    <source>
        <dbReference type="EMBL" id="QKM64850.1"/>
    </source>
</evidence>
<keyword evidence="3" id="KW-1185">Reference proteome</keyword>
<evidence type="ECO:0000313" key="3">
    <source>
        <dbReference type="Proteomes" id="UP000503312"/>
    </source>
</evidence>
<dbReference type="EMBL" id="CP028942">
    <property type="protein sequence ID" value="QKM64850.1"/>
    <property type="molecule type" value="Genomic_DNA"/>
</dbReference>
<sequence>MKKSLLTISFALACLSGAANVSANEEVFTWTCSESKQFKTAGTTEKVRLTWESKTYDLDRQTSLPGSLRYKNTNSGFDLVVLGNKAMLFNIKVGTRLADFCQTAEMKAGKLPHLFAGAEPFVQN</sequence>
<dbReference type="RefSeq" id="WP_173955892.1">
    <property type="nucleotide sequence ID" value="NZ_CP028942.1"/>
</dbReference>
<evidence type="ECO:0000256" key="1">
    <source>
        <dbReference type="SAM" id="SignalP"/>
    </source>
</evidence>
<dbReference type="AlphaFoldDB" id="A0A6M9PQQ4"/>
<name>A0A6M9PQQ4_9BURK</name>
<evidence type="ECO:0008006" key="4">
    <source>
        <dbReference type="Google" id="ProtNLM"/>
    </source>
</evidence>
<gene>
    <name evidence="2" type="ORF">DCO17_06185</name>
</gene>
<protein>
    <recommendedName>
        <fullName evidence="4">C-type lysozyme inhibitor domain-containing protein</fullName>
    </recommendedName>
</protein>
<feature type="signal peptide" evidence="1">
    <location>
        <begin position="1"/>
        <end position="23"/>
    </location>
</feature>
<dbReference type="Proteomes" id="UP000503312">
    <property type="component" value="Chromosome"/>
</dbReference>
<proteinExistence type="predicted"/>
<reference evidence="2 3" key="1">
    <citation type="submission" date="2018-04" db="EMBL/GenBank/DDBJ databases">
        <title>Polynucleobacter sp. UH21B genome.</title>
        <authorList>
            <person name="Hahn M.W."/>
        </authorList>
    </citation>
    <scope>NUCLEOTIDE SEQUENCE [LARGE SCALE GENOMIC DNA]</scope>
    <source>
        <strain evidence="2 3">MWH-UH21B</strain>
    </source>
</reference>
<keyword evidence="1" id="KW-0732">Signal</keyword>
<dbReference type="KEGG" id="ptrp:DCO17_06185"/>